<reference evidence="1" key="1">
    <citation type="journal article" date="2015" name="Nature">
        <title>Complex archaea that bridge the gap between prokaryotes and eukaryotes.</title>
        <authorList>
            <person name="Spang A."/>
            <person name="Saw J.H."/>
            <person name="Jorgensen S.L."/>
            <person name="Zaremba-Niedzwiedzka K."/>
            <person name="Martijn J."/>
            <person name="Lind A.E."/>
            <person name="van Eijk R."/>
            <person name="Schleper C."/>
            <person name="Guy L."/>
            <person name="Ettema T.J."/>
        </authorList>
    </citation>
    <scope>NUCLEOTIDE SEQUENCE</scope>
</reference>
<comment type="caution">
    <text evidence="1">The sequence shown here is derived from an EMBL/GenBank/DDBJ whole genome shotgun (WGS) entry which is preliminary data.</text>
</comment>
<proteinExistence type="predicted"/>
<evidence type="ECO:0000313" key="1">
    <source>
        <dbReference type="EMBL" id="KKK63731.1"/>
    </source>
</evidence>
<protein>
    <submittedName>
        <fullName evidence="1">Uncharacterized protein</fullName>
    </submittedName>
</protein>
<gene>
    <name evidence="1" type="ORF">LCGC14_2991350</name>
</gene>
<dbReference type="EMBL" id="LAZR01061360">
    <property type="protein sequence ID" value="KKK63731.1"/>
    <property type="molecule type" value="Genomic_DNA"/>
</dbReference>
<dbReference type="AlphaFoldDB" id="A0A0F8ZUS1"/>
<organism evidence="1">
    <name type="scientific">marine sediment metagenome</name>
    <dbReference type="NCBI Taxonomy" id="412755"/>
    <lineage>
        <taxon>unclassified sequences</taxon>
        <taxon>metagenomes</taxon>
        <taxon>ecological metagenomes</taxon>
    </lineage>
</organism>
<name>A0A0F8ZUS1_9ZZZZ</name>
<accession>A0A0F8ZUS1</accession>
<sequence length="94" mass="10380">MNDPWADVRKEMKKEHGFIGPHHSGKLLADADALLAVKNAALKDAIAEWIELNGPIEFDGSDKYERAFVEWLLGEGELGEALAALPEHLRGDET</sequence>